<keyword evidence="5" id="KW-1015">Disulfide bond</keyword>
<reference evidence="8" key="2">
    <citation type="journal article" date="2013" name="Nat. Genet.">
        <title>The draft genomes of soft-shell turtle and green sea turtle yield insights into the development and evolution of the turtle-specific body plan.</title>
        <authorList>
            <person name="Wang Z."/>
            <person name="Pascual-Anaya J."/>
            <person name="Zadissa A."/>
            <person name="Li W."/>
            <person name="Niimura Y."/>
            <person name="Huang Z."/>
            <person name="Li C."/>
            <person name="White S."/>
            <person name="Xiong Z."/>
            <person name="Fang D."/>
            <person name="Wang B."/>
            <person name="Ming Y."/>
            <person name="Chen Y."/>
            <person name="Zheng Y."/>
            <person name="Kuraku S."/>
            <person name="Pignatelli M."/>
            <person name="Herrero J."/>
            <person name="Beal K."/>
            <person name="Nozawa M."/>
            <person name="Li Q."/>
            <person name="Wang J."/>
            <person name="Zhang H."/>
            <person name="Yu L."/>
            <person name="Shigenobu S."/>
            <person name="Wang J."/>
            <person name="Liu J."/>
            <person name="Flicek P."/>
            <person name="Searle S."/>
            <person name="Wang J."/>
            <person name="Kuratani S."/>
            <person name="Yin Y."/>
            <person name="Aken B."/>
            <person name="Zhang G."/>
            <person name="Irie N."/>
        </authorList>
    </citation>
    <scope>NUCLEOTIDE SEQUENCE [LARGE SCALE GENOMIC DNA]</scope>
    <source>
        <strain evidence="8">Daiwa-1</strain>
    </source>
</reference>
<reference evidence="7" key="3">
    <citation type="submission" date="2025-08" db="UniProtKB">
        <authorList>
            <consortium name="Ensembl"/>
        </authorList>
    </citation>
    <scope>IDENTIFICATION</scope>
</reference>
<evidence type="ECO:0000256" key="1">
    <source>
        <dbReference type="ARBA" id="ARBA00004370"/>
    </source>
</evidence>
<dbReference type="Gene3D" id="2.60.220.50">
    <property type="match status" value="1"/>
</dbReference>
<evidence type="ECO:0000256" key="3">
    <source>
        <dbReference type="ARBA" id="ARBA00022989"/>
    </source>
</evidence>
<evidence type="ECO:0000313" key="7">
    <source>
        <dbReference type="Ensembl" id="ENSPSIP00000004189.1"/>
    </source>
</evidence>
<accession>K7F829</accession>
<dbReference type="GeneTree" id="ENSGT00940000159169"/>
<dbReference type="GO" id="GO:0016020">
    <property type="term" value="C:membrane"/>
    <property type="evidence" value="ECO:0007669"/>
    <property type="project" value="UniProtKB-SubCell"/>
</dbReference>
<reference evidence="8" key="1">
    <citation type="submission" date="2011-10" db="EMBL/GenBank/DDBJ databases">
        <authorList>
            <consortium name="Soft-shell Turtle Genome Consortium"/>
        </authorList>
    </citation>
    <scope>NUCLEOTIDE SEQUENCE [LARGE SCALE GENOMIC DNA]</scope>
    <source>
        <strain evidence="8">Daiwa-1</strain>
    </source>
</reference>
<dbReference type="Ensembl" id="ENSPSIT00000004212.1">
    <property type="protein sequence ID" value="ENSPSIP00000004189.1"/>
    <property type="gene ID" value="ENSPSIG00000003951.1"/>
</dbReference>
<sequence length="216" mass="24108">VKTIHHALFQCSLTQTLEEFSLGGSSVQPNIAVQNLSLEVGSTTAFLSVKKGSKNLQSENIKVGNSVSDFKNDANTEVQILINITNNNTVGSSIPGSIGFVLYQNDKFFQSKTYRSHYNYTKRIISGSVANATVNDVQIVFNPWYNPSILLHNYACVFWDYSENDWNTKGCKKEGDILQGLRCRCNHTTSFAVLMVGHWLFNSKSFVFSSLLLMSL</sequence>
<dbReference type="PANTHER" id="PTHR47767">
    <property type="entry name" value="ADHESION G PROTEIN-COUPLED RECEPTOR G7"/>
    <property type="match status" value="1"/>
</dbReference>
<keyword evidence="3" id="KW-1133">Transmembrane helix</keyword>
<dbReference type="Pfam" id="PF22261">
    <property type="entry name" value="GPR128_GAIN_subdom_B"/>
    <property type="match status" value="1"/>
</dbReference>
<dbReference type="InterPro" id="IPR000203">
    <property type="entry name" value="GPS"/>
</dbReference>
<evidence type="ECO:0000313" key="8">
    <source>
        <dbReference type="Proteomes" id="UP000007267"/>
    </source>
</evidence>
<dbReference type="EMBL" id="AGCU01137152">
    <property type="status" value="NOT_ANNOTATED_CDS"/>
    <property type="molecule type" value="Genomic_DNA"/>
</dbReference>
<evidence type="ECO:0000256" key="5">
    <source>
        <dbReference type="ARBA" id="ARBA00023157"/>
    </source>
</evidence>
<evidence type="ECO:0000256" key="4">
    <source>
        <dbReference type="ARBA" id="ARBA00023136"/>
    </source>
</evidence>
<dbReference type="Proteomes" id="UP000007267">
    <property type="component" value="Unassembled WGS sequence"/>
</dbReference>
<dbReference type="InterPro" id="IPR057244">
    <property type="entry name" value="GAIN_B"/>
</dbReference>
<dbReference type="AlphaFoldDB" id="K7F829"/>
<dbReference type="InterPro" id="IPR053066">
    <property type="entry name" value="ADGR_G7"/>
</dbReference>
<proteinExistence type="predicted"/>
<keyword evidence="2" id="KW-0812">Transmembrane</keyword>
<name>K7F829_PELSI</name>
<organism evidence="7 8">
    <name type="scientific">Pelodiscus sinensis</name>
    <name type="common">Chinese softshell turtle</name>
    <name type="synonym">Trionyx sinensis</name>
    <dbReference type="NCBI Taxonomy" id="13735"/>
    <lineage>
        <taxon>Eukaryota</taxon>
        <taxon>Metazoa</taxon>
        <taxon>Chordata</taxon>
        <taxon>Craniata</taxon>
        <taxon>Vertebrata</taxon>
        <taxon>Euteleostomi</taxon>
        <taxon>Archelosauria</taxon>
        <taxon>Testudinata</taxon>
        <taxon>Testudines</taxon>
        <taxon>Cryptodira</taxon>
        <taxon>Trionychia</taxon>
        <taxon>Trionychidae</taxon>
        <taxon>Pelodiscus</taxon>
    </lineage>
</organism>
<dbReference type="OMA" id="SENDWNT"/>
<protein>
    <recommendedName>
        <fullName evidence="6">GAIN-B domain-containing protein</fullName>
    </recommendedName>
</protein>
<dbReference type="Pfam" id="PF01825">
    <property type="entry name" value="GPS"/>
    <property type="match status" value="1"/>
</dbReference>
<dbReference type="HOGENOM" id="CLU_1280336_0_0_1"/>
<dbReference type="InterPro" id="IPR046338">
    <property type="entry name" value="GAIN_dom_sf"/>
</dbReference>
<keyword evidence="8" id="KW-1185">Reference proteome</keyword>
<keyword evidence="4" id="KW-0472">Membrane</keyword>
<evidence type="ECO:0000259" key="6">
    <source>
        <dbReference type="PROSITE" id="PS50221"/>
    </source>
</evidence>
<dbReference type="InterPro" id="IPR053986">
    <property type="entry name" value="GPR128_GAIN_subdom_B"/>
</dbReference>
<reference evidence="7" key="4">
    <citation type="submission" date="2025-09" db="UniProtKB">
        <authorList>
            <consortium name="Ensembl"/>
        </authorList>
    </citation>
    <scope>IDENTIFICATION</scope>
</reference>
<dbReference type="SMART" id="SM00303">
    <property type="entry name" value="GPS"/>
    <property type="match status" value="1"/>
</dbReference>
<comment type="subcellular location">
    <subcellularLocation>
        <location evidence="1">Membrane</location>
    </subcellularLocation>
</comment>
<feature type="domain" description="GAIN-B" evidence="6">
    <location>
        <begin position="52"/>
        <end position="201"/>
    </location>
</feature>
<dbReference type="eggNOG" id="KOG4193">
    <property type="taxonomic scope" value="Eukaryota"/>
</dbReference>
<dbReference type="PROSITE" id="PS50221">
    <property type="entry name" value="GAIN_B"/>
    <property type="match status" value="1"/>
</dbReference>
<dbReference type="PANTHER" id="PTHR47767:SF1">
    <property type="entry name" value="ADHESION G PROTEIN-COUPLED RECEPTOR G7"/>
    <property type="match status" value="1"/>
</dbReference>
<evidence type="ECO:0000256" key="2">
    <source>
        <dbReference type="ARBA" id="ARBA00022692"/>
    </source>
</evidence>